<dbReference type="EMBL" id="JBHTIV010000005">
    <property type="protein sequence ID" value="MFD0931781.1"/>
    <property type="molecule type" value="Genomic_DNA"/>
</dbReference>
<reference evidence="3" key="1">
    <citation type="journal article" date="2019" name="Int. J. Syst. Evol. Microbiol.">
        <title>The Global Catalogue of Microorganisms (GCM) 10K type strain sequencing project: providing services to taxonomists for standard genome sequencing and annotation.</title>
        <authorList>
            <consortium name="The Broad Institute Genomics Platform"/>
            <consortium name="The Broad Institute Genome Sequencing Center for Infectious Disease"/>
            <person name="Wu L."/>
            <person name="Ma J."/>
        </authorList>
    </citation>
    <scope>NUCLEOTIDE SEQUENCE [LARGE SCALE GENOMIC DNA]</scope>
    <source>
        <strain evidence="3">CCUG 56752</strain>
    </source>
</reference>
<dbReference type="RefSeq" id="WP_379657110.1">
    <property type="nucleotide sequence ID" value="NZ_JBHTIV010000005.1"/>
</dbReference>
<keyword evidence="1" id="KW-0472">Membrane</keyword>
<keyword evidence="3" id="KW-1185">Reference proteome</keyword>
<evidence type="ECO:0000256" key="1">
    <source>
        <dbReference type="SAM" id="Phobius"/>
    </source>
</evidence>
<feature type="transmembrane region" description="Helical" evidence="1">
    <location>
        <begin position="46"/>
        <end position="68"/>
    </location>
</feature>
<evidence type="ECO:0000313" key="3">
    <source>
        <dbReference type="Proteomes" id="UP001597049"/>
    </source>
</evidence>
<dbReference type="Proteomes" id="UP001597049">
    <property type="component" value="Unassembled WGS sequence"/>
</dbReference>
<proteinExistence type="predicted"/>
<accession>A0ABW3GSL0</accession>
<protein>
    <recommendedName>
        <fullName evidence="4">Outer membrane protein beta-barrel domain-containing protein</fullName>
    </recommendedName>
</protein>
<keyword evidence="1" id="KW-0812">Transmembrane</keyword>
<keyword evidence="1" id="KW-1133">Transmembrane helix</keyword>
<evidence type="ECO:0000313" key="2">
    <source>
        <dbReference type="EMBL" id="MFD0931781.1"/>
    </source>
</evidence>
<name>A0ABW3GSL0_9FLAO</name>
<organism evidence="2 3">
    <name type="scientific">Psychroflexus salinarum</name>
    <dbReference type="NCBI Taxonomy" id="546024"/>
    <lineage>
        <taxon>Bacteria</taxon>
        <taxon>Pseudomonadati</taxon>
        <taxon>Bacteroidota</taxon>
        <taxon>Flavobacteriia</taxon>
        <taxon>Flavobacteriales</taxon>
        <taxon>Flavobacteriaceae</taxon>
        <taxon>Psychroflexus</taxon>
    </lineage>
</organism>
<gene>
    <name evidence="2" type="ORF">ACFQ0R_04125</name>
</gene>
<sequence>MKSSKSIERLFQEGLKDFQASPSHKVWDGIEEKLSGKKKRRRYLPFWWQVASVAAVLLIFSSIGAFYFHSFETKSPVSSKENSKIRKTPNSLEVIPTQYRFSSINNNLSTFENSIENSFAFQILETKTVNQTTSLRQTPDSFINNKLTERSFLTVNQLKSSEINRISNSLMASTLLENESKDNLFFYDNTEEKESLFDILEEHNVLAVEDDESIDKPWEVKPNVAPVFMNSLNGGNPIEPSLQGKTASSPNVSYGVNVAYSINKKIKIRTGVNQVAMGYNTQDVILTTTLTPFAANNSSYIKNNFIGEVSLISAVNDRTPISESTNSLRVQAMEYSPVGSINHELGFLEVPLEVEYSIINKKLGIHLLGGASTYLLNNNEIFFEENGRSSSIGEAENLNNLSFSANFGLGMDYNFSETLSFNIEPKFMYQINTFQNTNSSFQPYFFGIYSGIKIKF</sequence>
<comment type="caution">
    <text evidence="2">The sequence shown here is derived from an EMBL/GenBank/DDBJ whole genome shotgun (WGS) entry which is preliminary data.</text>
</comment>
<evidence type="ECO:0008006" key="4">
    <source>
        <dbReference type="Google" id="ProtNLM"/>
    </source>
</evidence>